<feature type="domain" description="CUB" evidence="8">
    <location>
        <begin position="952"/>
        <end position="1064"/>
    </location>
</feature>
<dbReference type="Pfam" id="PF00431">
    <property type="entry name" value="CUB"/>
    <property type="match status" value="2"/>
</dbReference>
<dbReference type="InterPro" id="IPR055355">
    <property type="entry name" value="ZP-C"/>
</dbReference>
<evidence type="ECO:0000256" key="3">
    <source>
        <dbReference type="ARBA" id="ARBA00022737"/>
    </source>
</evidence>
<keyword evidence="6" id="KW-0472">Membrane</keyword>
<keyword evidence="6" id="KW-1133">Transmembrane helix</keyword>
<keyword evidence="4" id="KW-1015">Disulfide bond</keyword>
<name>A0A2B4SGV2_STYPI</name>
<dbReference type="FunFam" id="2.10.25.10:FF:000240">
    <property type="entry name" value="Vitamin K-dependent protein S"/>
    <property type="match status" value="1"/>
</dbReference>
<dbReference type="Pfam" id="PF14670">
    <property type="entry name" value="FXa_inhibition"/>
    <property type="match status" value="1"/>
</dbReference>
<feature type="domain" description="CUB" evidence="8">
    <location>
        <begin position="1101"/>
        <end position="1214"/>
    </location>
</feature>
<dbReference type="SUPFAM" id="SSF57196">
    <property type="entry name" value="EGF/Laminin"/>
    <property type="match status" value="2"/>
</dbReference>
<dbReference type="InterPro" id="IPR001507">
    <property type="entry name" value="ZP_dom"/>
</dbReference>
<dbReference type="Gene3D" id="2.60.40.4100">
    <property type="entry name" value="Zona pellucida, ZP-C domain"/>
    <property type="match status" value="1"/>
</dbReference>
<dbReference type="STRING" id="50429.A0A2B4SGV2"/>
<dbReference type="CDD" id="cd00041">
    <property type="entry name" value="CUB"/>
    <property type="match status" value="2"/>
</dbReference>
<dbReference type="CDD" id="cd00054">
    <property type="entry name" value="EGF_CA"/>
    <property type="match status" value="2"/>
</dbReference>
<evidence type="ECO:0000256" key="1">
    <source>
        <dbReference type="ARBA" id="ARBA00022536"/>
    </source>
</evidence>
<evidence type="ECO:0000256" key="5">
    <source>
        <dbReference type="PROSITE-ProRule" id="PRU00059"/>
    </source>
</evidence>
<dbReference type="OrthoDB" id="10063988at2759"/>
<organism evidence="10 11">
    <name type="scientific">Stylophora pistillata</name>
    <name type="common">Smooth cauliflower coral</name>
    <dbReference type="NCBI Taxonomy" id="50429"/>
    <lineage>
        <taxon>Eukaryota</taxon>
        <taxon>Metazoa</taxon>
        <taxon>Cnidaria</taxon>
        <taxon>Anthozoa</taxon>
        <taxon>Hexacorallia</taxon>
        <taxon>Scleractinia</taxon>
        <taxon>Astrocoeniina</taxon>
        <taxon>Pocilloporidae</taxon>
        <taxon>Stylophora</taxon>
    </lineage>
</organism>
<dbReference type="Pfam" id="PF23344">
    <property type="entry name" value="ZP-N"/>
    <property type="match status" value="1"/>
</dbReference>
<sequence length="1724" mass="192311">MTPRTFKHLLCLLAFTQWSYLVEGSHFRHAFMSFAPTGADTNTIRFTFRLAFRRSLSYSYYCDDDTTNRGGIIGSGDSWRAKCSDHLSAVCSQTYNLADTGFRCTDFSSDEDWSMGENNFTYTFPSSNVEWTVSYHSCCWISNLARYASSDWLVSTKIGLSKRSDNGKINSSPVSRSPAIVRFQEGCQKSLIIPVEDPDGDFVKCRWATDAESSIPNDSFSYGELDEKNCVLTYRGGRGALGTYAVTLTLEDFPAGTTNFNNIRPFSAVPLQFLVIISAGSGSCQDIPVFTASTPQKGECLEIQIGSAYVAVIEVRLPNIAKHVVEITTSSPLGMQLTPLRFHGGIYSRNVTWYPNQNQVGQQLFCFQALDSDGLQSEWRCVTILVGLSNTPHVILGTRRPISPMSEIGTGLIWWSIQFDRVIKKPRSTAFIRLVLQSNGFTVFKVDALSGYVIIDSNRTALHFATPKAALSMNGSYAILIDHGAVVGQGCSYDGPPTPGITSPKDWAFPVDGTCPVGYALAPPSFQKCKANHLPSSIPADISPTPGLWMLLHRVGFPENVRYDGGITNLLRFKAKTKVHHILVRELLHADDCALVAHTEEDVQVRIDCLSNATKRYGLSISIKKTEVLLQPKPGYCYKEPAVTNGSENLRAVTKFCYLGGVLSNDCSIDLEIVARLAKASSTFGRLASRLWDKHDISPVTKVSVYQAAFLSVMLYGVETWTLYPRHIRQLDAFHMRCLRRLSGISWQDRIPNTEVLFHCHMRAIEAYIMEAHHRWIGHVVRMSAGRLPRALLYSKLSDGARKVGALKKCAITDFEALVSYRAQWKTAVKCRVAKFEDARIEDLMGRRRCRKERILAQGCYPCHKCPKVCHYQYWTTSVTPLSTVSLPAASDKISHHDYFLTIANHLSSSIPADISPTPALVTPTSTASLPAASASVTPMSSASLPVASASCHYNLYGPHGHFSSPNYPQNYGHNLQCAWHITTLPGFYIYLRFDHFHLEGSSGSCPYDYVQIYDGTSHQSLTMKRCDYQDSWCVYSHSNALYVHFKTDVSVSRSGFTAVYETVSERYSVCKVNSTLNSTNIAPTPSQHLAVTTSAIPGNCFHHLNQPSGSFESPGKPGCYPNNKDCTWLLEAPIGKYVYLQFNSFHLEYGGSHCPWDYVTILDGNSLHSPVVVKACGQLARLRLFSGGRFLMVLFHSDGIINRPGFHAYFQASHYRYNITLPSQQVPMTSQVQCLPIQTQTATPTSSNLQGIHPTPASTMATTFYAASSVNVQPDPSQFQFRLPAECDQSCHNTFGSYTCSCVRGYQLAADRKSCLDVDECSINNGGCSHHCYNIPGSFYCGCPEGTSMGANNLTCVEPGVSVNCSDIMTVALEKKTFPFFDAARLHLRYSSCRATQNNTHLLLRTPLNGCGTLVNETEDDLFFWNEIQTDVIVIDNVITRSHDIKIPFYCGYSRKKWVNLGINPQHLRFGTEAGYGNFTFKIDFYKSSSFATPYTEQDYPLSVPINQYLYVRYSVESSADLVIMAVTCKATKTGSFYSWPQYSIIQNGCPQDTSMEYNFDPRRNYQQFKIRAFRFFNDYDQVYIHCEVLACHTYSPNSRCSQSCLGSKKRKRRDVTRDEIEHEESTTKVTLTRGPLIIQLEQEQGDTDQNKQTALIGGLAGAGGFALIAVAALAVLFVKYRIARRFMNRNKVGDQYATQDGQLSRRNAYVQPEDMVEHEDAF</sequence>
<evidence type="ECO:0000256" key="6">
    <source>
        <dbReference type="SAM" id="Phobius"/>
    </source>
</evidence>
<keyword evidence="3" id="KW-0677">Repeat</keyword>
<dbReference type="SMART" id="SM00241">
    <property type="entry name" value="ZP"/>
    <property type="match status" value="1"/>
</dbReference>
<proteinExistence type="predicted"/>
<dbReference type="Gene3D" id="2.60.120.290">
    <property type="entry name" value="Spermadhesin, CUB domain"/>
    <property type="match status" value="2"/>
</dbReference>
<dbReference type="PANTHER" id="PTHR14002:SF43">
    <property type="entry name" value="DELTA-LIKE PROTEIN"/>
    <property type="match status" value="1"/>
</dbReference>
<keyword evidence="2 7" id="KW-0732">Signal</keyword>
<comment type="caution">
    <text evidence="5">Lacks conserved residue(s) required for the propagation of feature annotation.</text>
</comment>
<comment type="caution">
    <text evidence="10">The sequence shown here is derived from an EMBL/GenBank/DDBJ whole genome shotgun (WGS) entry which is preliminary data.</text>
</comment>
<dbReference type="InterPro" id="IPR001881">
    <property type="entry name" value="EGF-like_Ca-bd_dom"/>
</dbReference>
<keyword evidence="11" id="KW-1185">Reference proteome</keyword>
<keyword evidence="6" id="KW-0812">Transmembrane</keyword>
<dbReference type="PROSITE" id="PS01180">
    <property type="entry name" value="CUB"/>
    <property type="match status" value="2"/>
</dbReference>
<dbReference type="PANTHER" id="PTHR14002">
    <property type="entry name" value="ENDOGLIN/TGF-BETA RECEPTOR TYPE III"/>
    <property type="match status" value="1"/>
</dbReference>
<dbReference type="InterPro" id="IPR000742">
    <property type="entry name" value="EGF"/>
</dbReference>
<dbReference type="InterPro" id="IPR026823">
    <property type="entry name" value="cEGF"/>
</dbReference>
<dbReference type="GO" id="GO:0005509">
    <property type="term" value="F:calcium ion binding"/>
    <property type="evidence" value="ECO:0007669"/>
    <property type="project" value="InterPro"/>
</dbReference>
<evidence type="ECO:0000256" key="7">
    <source>
        <dbReference type="SAM" id="SignalP"/>
    </source>
</evidence>
<dbReference type="Gene3D" id="2.10.25.10">
    <property type="entry name" value="Laminin"/>
    <property type="match status" value="2"/>
</dbReference>
<dbReference type="InterPro" id="IPR018097">
    <property type="entry name" value="EGF_Ca-bd_CS"/>
</dbReference>
<feature type="signal peptide" evidence="7">
    <location>
        <begin position="1"/>
        <end position="24"/>
    </location>
</feature>
<dbReference type="InterPro" id="IPR042235">
    <property type="entry name" value="ZP-C_dom"/>
</dbReference>
<dbReference type="Gene3D" id="2.60.40.3210">
    <property type="entry name" value="Zona pellucida, ZP-N domain"/>
    <property type="match status" value="1"/>
</dbReference>
<feature type="domain" description="ZP" evidence="9">
    <location>
        <begin position="1356"/>
        <end position="1609"/>
    </location>
</feature>
<evidence type="ECO:0000313" key="10">
    <source>
        <dbReference type="EMBL" id="PFX27702.1"/>
    </source>
</evidence>
<dbReference type="SMART" id="SM00179">
    <property type="entry name" value="EGF_CA"/>
    <property type="match status" value="2"/>
</dbReference>
<evidence type="ECO:0000259" key="9">
    <source>
        <dbReference type="PROSITE" id="PS51034"/>
    </source>
</evidence>
<gene>
    <name evidence="10" type="primary">Oit3</name>
    <name evidence="10" type="ORF">AWC38_SpisGene7569</name>
</gene>
<dbReference type="SMART" id="SM00181">
    <property type="entry name" value="EGF"/>
    <property type="match status" value="2"/>
</dbReference>
<dbReference type="InterPro" id="IPR055356">
    <property type="entry name" value="ZP-N"/>
</dbReference>
<evidence type="ECO:0000259" key="8">
    <source>
        <dbReference type="PROSITE" id="PS01180"/>
    </source>
</evidence>
<evidence type="ECO:0000313" key="11">
    <source>
        <dbReference type="Proteomes" id="UP000225706"/>
    </source>
</evidence>
<dbReference type="InterPro" id="IPR035914">
    <property type="entry name" value="Sperma_CUB_dom_sf"/>
</dbReference>
<dbReference type="PROSITE" id="PS51034">
    <property type="entry name" value="ZP_2"/>
    <property type="match status" value="1"/>
</dbReference>
<keyword evidence="1" id="KW-0245">EGF-like domain</keyword>
<dbReference type="FunFam" id="2.60.120.290:FF:000013">
    <property type="entry name" value="Membrane frizzled-related protein"/>
    <property type="match status" value="2"/>
</dbReference>
<dbReference type="InterPro" id="IPR000859">
    <property type="entry name" value="CUB_dom"/>
</dbReference>
<protein>
    <submittedName>
        <fullName evidence="10">Oncoprotein-induced transcript 3 protein</fullName>
    </submittedName>
</protein>
<dbReference type="EMBL" id="LSMT01000097">
    <property type="protein sequence ID" value="PFX27702.1"/>
    <property type="molecule type" value="Genomic_DNA"/>
</dbReference>
<dbReference type="PROSITE" id="PS01187">
    <property type="entry name" value="EGF_CA"/>
    <property type="match status" value="1"/>
</dbReference>
<dbReference type="SMART" id="SM00042">
    <property type="entry name" value="CUB"/>
    <property type="match status" value="2"/>
</dbReference>
<evidence type="ECO:0000256" key="2">
    <source>
        <dbReference type="ARBA" id="ARBA00022729"/>
    </source>
</evidence>
<reference evidence="11" key="1">
    <citation type="journal article" date="2017" name="bioRxiv">
        <title>Comparative analysis of the genomes of Stylophora pistillata and Acropora digitifera provides evidence for extensive differences between species of corals.</title>
        <authorList>
            <person name="Voolstra C.R."/>
            <person name="Li Y."/>
            <person name="Liew Y.J."/>
            <person name="Baumgarten S."/>
            <person name="Zoccola D."/>
            <person name="Flot J.-F."/>
            <person name="Tambutte S."/>
            <person name="Allemand D."/>
            <person name="Aranda M."/>
        </authorList>
    </citation>
    <scope>NUCLEOTIDE SEQUENCE [LARGE SCALE GENOMIC DNA]</scope>
</reference>
<dbReference type="Pfam" id="PF00100">
    <property type="entry name" value="Zona_pellucida"/>
    <property type="match status" value="1"/>
</dbReference>
<feature type="transmembrane region" description="Helical" evidence="6">
    <location>
        <begin position="1656"/>
        <end position="1680"/>
    </location>
</feature>
<accession>A0A2B4SGV2</accession>
<dbReference type="Pfam" id="PF12662">
    <property type="entry name" value="cEGF"/>
    <property type="match status" value="1"/>
</dbReference>
<feature type="chain" id="PRO_5012608972" evidence="7">
    <location>
        <begin position="25"/>
        <end position="1724"/>
    </location>
</feature>
<dbReference type="Proteomes" id="UP000225706">
    <property type="component" value="Unassembled WGS sequence"/>
</dbReference>
<evidence type="ECO:0000256" key="4">
    <source>
        <dbReference type="ARBA" id="ARBA00023157"/>
    </source>
</evidence>
<dbReference type="SUPFAM" id="SSF49854">
    <property type="entry name" value="Spermadhesin, CUB domain"/>
    <property type="match status" value="2"/>
</dbReference>